<reference evidence="7 8" key="1">
    <citation type="submission" date="2018-04" db="EMBL/GenBank/DDBJ databases">
        <title>The genome of golden apple snail Pomacea canaliculata provides insight into stress tolerance and invasive adaptation.</title>
        <authorList>
            <person name="Liu C."/>
            <person name="Liu B."/>
            <person name="Ren Y."/>
            <person name="Zhang Y."/>
            <person name="Wang H."/>
            <person name="Li S."/>
            <person name="Jiang F."/>
            <person name="Yin L."/>
            <person name="Zhang G."/>
            <person name="Qian W."/>
            <person name="Fan W."/>
        </authorList>
    </citation>
    <scope>NUCLEOTIDE SEQUENCE [LARGE SCALE GENOMIC DNA]</scope>
    <source>
        <strain evidence="7">SZHN2017</strain>
        <tissue evidence="7">Muscle</tissue>
    </source>
</reference>
<dbReference type="PANTHER" id="PTHR24252">
    <property type="entry name" value="ACROSIN-RELATED"/>
    <property type="match status" value="1"/>
</dbReference>
<dbReference type="PROSITE" id="PS50240">
    <property type="entry name" value="TRYPSIN_DOM"/>
    <property type="match status" value="1"/>
</dbReference>
<dbReference type="GO" id="GO:0006508">
    <property type="term" value="P:proteolysis"/>
    <property type="evidence" value="ECO:0007669"/>
    <property type="project" value="InterPro"/>
</dbReference>
<evidence type="ECO:0000256" key="4">
    <source>
        <dbReference type="ARBA" id="ARBA00023157"/>
    </source>
</evidence>
<dbReference type="CDD" id="cd00190">
    <property type="entry name" value="Tryp_SPc"/>
    <property type="match status" value="1"/>
</dbReference>
<gene>
    <name evidence="7" type="ORF">C0Q70_20089</name>
</gene>
<keyword evidence="5" id="KW-0325">Glycoprotein</keyword>
<comment type="subcellular location">
    <subcellularLocation>
        <location evidence="1">Secreted</location>
    </subcellularLocation>
</comment>
<dbReference type="AlphaFoldDB" id="A0A2T7NEJ1"/>
<evidence type="ECO:0000256" key="3">
    <source>
        <dbReference type="ARBA" id="ARBA00022729"/>
    </source>
</evidence>
<evidence type="ECO:0000313" key="8">
    <source>
        <dbReference type="Proteomes" id="UP000245119"/>
    </source>
</evidence>
<accession>A0A2T7NEJ1</accession>
<dbReference type="PANTHER" id="PTHR24252:SF7">
    <property type="entry name" value="HYALIN"/>
    <property type="match status" value="1"/>
</dbReference>
<evidence type="ECO:0000256" key="5">
    <source>
        <dbReference type="ARBA" id="ARBA00023180"/>
    </source>
</evidence>
<comment type="caution">
    <text evidence="7">The sequence shown here is derived from an EMBL/GenBank/DDBJ whole genome shotgun (WGS) entry which is preliminary data.</text>
</comment>
<dbReference type="GO" id="GO:0005576">
    <property type="term" value="C:extracellular region"/>
    <property type="evidence" value="ECO:0007669"/>
    <property type="project" value="UniProtKB-SubCell"/>
</dbReference>
<organism evidence="7 8">
    <name type="scientific">Pomacea canaliculata</name>
    <name type="common">Golden apple snail</name>
    <dbReference type="NCBI Taxonomy" id="400727"/>
    <lineage>
        <taxon>Eukaryota</taxon>
        <taxon>Metazoa</taxon>
        <taxon>Spiralia</taxon>
        <taxon>Lophotrochozoa</taxon>
        <taxon>Mollusca</taxon>
        <taxon>Gastropoda</taxon>
        <taxon>Caenogastropoda</taxon>
        <taxon>Architaenioglossa</taxon>
        <taxon>Ampullarioidea</taxon>
        <taxon>Ampullariidae</taxon>
        <taxon>Pomacea</taxon>
    </lineage>
</organism>
<feature type="domain" description="Peptidase S1" evidence="6">
    <location>
        <begin position="33"/>
        <end position="266"/>
    </location>
</feature>
<dbReference type="InterPro" id="IPR009003">
    <property type="entry name" value="Peptidase_S1_PA"/>
</dbReference>
<evidence type="ECO:0000256" key="1">
    <source>
        <dbReference type="ARBA" id="ARBA00004613"/>
    </source>
</evidence>
<dbReference type="InterPro" id="IPR043504">
    <property type="entry name" value="Peptidase_S1_PA_chymotrypsin"/>
</dbReference>
<dbReference type="SMART" id="SM00020">
    <property type="entry name" value="Tryp_SPc"/>
    <property type="match status" value="1"/>
</dbReference>
<protein>
    <recommendedName>
        <fullName evidence="6">Peptidase S1 domain-containing protein</fullName>
    </recommendedName>
</protein>
<evidence type="ECO:0000256" key="2">
    <source>
        <dbReference type="ARBA" id="ARBA00022525"/>
    </source>
</evidence>
<sequence length="267" mass="28985">MSNGWGGWGRVENLLLSFKAAAQVAAGELSPLIVGGIISTYGEHPYICTLQVFTAGSWHHYCGATIFNAHNVITSAHCADDPLKPRRIQCGKYRLQSTDEHEVTINIKTHEDWLPTGDGFPNDIALCHTETAIPFSDFIHPLDIDDGSHGDWVGSECKVTGWGVTASGAPANYLKKLNMTVLSNEVCEEEIGTMFGAVVYPFHICAKANLGQDTCSQDSGGPTRCYSGGRWIIVGSTSWGIGCEGRYPAVSIRLSSFYQWLVQHATS</sequence>
<dbReference type="OrthoDB" id="6274970at2759"/>
<dbReference type="STRING" id="400727.A0A2T7NEJ1"/>
<dbReference type="Gene3D" id="2.40.10.10">
    <property type="entry name" value="Trypsin-like serine proteases"/>
    <property type="match status" value="1"/>
</dbReference>
<keyword evidence="2" id="KW-0964">Secreted</keyword>
<dbReference type="FunFam" id="2.40.10.10:FF:000054">
    <property type="entry name" value="Complement C1r subcomponent"/>
    <property type="match status" value="1"/>
</dbReference>
<keyword evidence="3" id="KW-0732">Signal</keyword>
<keyword evidence="8" id="KW-1185">Reference proteome</keyword>
<dbReference type="Proteomes" id="UP000245119">
    <property type="component" value="Linkage Group LG13"/>
</dbReference>
<evidence type="ECO:0000259" key="6">
    <source>
        <dbReference type="PROSITE" id="PS50240"/>
    </source>
</evidence>
<dbReference type="EMBL" id="PZQS01000013">
    <property type="protein sequence ID" value="PVD19599.1"/>
    <property type="molecule type" value="Genomic_DNA"/>
</dbReference>
<evidence type="ECO:0000313" key="7">
    <source>
        <dbReference type="EMBL" id="PVD19599.1"/>
    </source>
</evidence>
<dbReference type="GO" id="GO:0004252">
    <property type="term" value="F:serine-type endopeptidase activity"/>
    <property type="evidence" value="ECO:0007669"/>
    <property type="project" value="InterPro"/>
</dbReference>
<dbReference type="PRINTS" id="PR00722">
    <property type="entry name" value="CHYMOTRYPSIN"/>
</dbReference>
<dbReference type="InterPro" id="IPR001314">
    <property type="entry name" value="Peptidase_S1A"/>
</dbReference>
<name>A0A2T7NEJ1_POMCA</name>
<keyword evidence="4" id="KW-1015">Disulfide bond</keyword>
<dbReference type="SUPFAM" id="SSF50494">
    <property type="entry name" value="Trypsin-like serine proteases"/>
    <property type="match status" value="1"/>
</dbReference>
<proteinExistence type="predicted"/>
<dbReference type="Pfam" id="PF00089">
    <property type="entry name" value="Trypsin"/>
    <property type="match status" value="1"/>
</dbReference>
<dbReference type="InterPro" id="IPR001254">
    <property type="entry name" value="Trypsin_dom"/>
</dbReference>